<accession>A0A0D7A878</accession>
<name>A0A0D7A878_9AGAR</name>
<evidence type="ECO:0000313" key="3">
    <source>
        <dbReference type="EMBL" id="KIY46998.1"/>
    </source>
</evidence>
<feature type="region of interest" description="Disordered" evidence="1">
    <location>
        <begin position="105"/>
        <end position="124"/>
    </location>
</feature>
<feature type="domain" description="C2 NT-type" evidence="2">
    <location>
        <begin position="57"/>
        <end position="333"/>
    </location>
</feature>
<evidence type="ECO:0000313" key="4">
    <source>
        <dbReference type="Proteomes" id="UP000054144"/>
    </source>
</evidence>
<dbReference type="PANTHER" id="PTHR21456:SF1">
    <property type="entry name" value="C2 NT-TYPE DOMAIN-CONTAINING PROTEIN"/>
    <property type="match status" value="1"/>
</dbReference>
<feature type="compositionally biased region" description="Basic and acidic residues" evidence="1">
    <location>
        <begin position="194"/>
        <end position="205"/>
    </location>
</feature>
<reference evidence="3 4" key="1">
    <citation type="journal article" date="2015" name="Fungal Genet. Biol.">
        <title>Evolution of novel wood decay mechanisms in Agaricales revealed by the genome sequences of Fistulina hepatica and Cylindrobasidium torrendii.</title>
        <authorList>
            <person name="Floudas D."/>
            <person name="Held B.W."/>
            <person name="Riley R."/>
            <person name="Nagy L.G."/>
            <person name="Koehler G."/>
            <person name="Ransdell A.S."/>
            <person name="Younus H."/>
            <person name="Chow J."/>
            <person name="Chiniquy J."/>
            <person name="Lipzen A."/>
            <person name="Tritt A."/>
            <person name="Sun H."/>
            <person name="Haridas S."/>
            <person name="LaButti K."/>
            <person name="Ohm R.A."/>
            <person name="Kues U."/>
            <person name="Blanchette R.A."/>
            <person name="Grigoriev I.V."/>
            <person name="Minto R.E."/>
            <person name="Hibbett D.S."/>
        </authorList>
    </citation>
    <scope>NUCLEOTIDE SEQUENCE [LARGE SCALE GENOMIC DNA]</scope>
    <source>
        <strain evidence="3 4">ATCC 64428</strain>
    </source>
</reference>
<dbReference type="EMBL" id="KN882016">
    <property type="protein sequence ID" value="KIY46998.1"/>
    <property type="molecule type" value="Genomic_DNA"/>
</dbReference>
<evidence type="ECO:0000259" key="2">
    <source>
        <dbReference type="PROSITE" id="PS51840"/>
    </source>
</evidence>
<sequence>MKPSPSAPNIHRPHSPHSNRHSFTRHADPSNISTSGTVSSLSKLSTPPPSAGFMSHLTHILPRHTQLHVRIQIHRIASVPLVSGDFACKWKLKGVQNMNGRGLLHKKHHHSHTSRPSSRAGKEVDQAIPSLVIEDGHDMAPVTAINHSGPSSVELKHPSVSNLLRPEFPASPRPSSSSGDSFPFSITPLVHGRHPNDALDSESRENVAQTGVGEEPFTSDSRGQTAFEALRDDHSVRWEYVINAVVRIPISRSTSPEQNDDSGNLAPCPLRLTVIQDPKNMPNNPRLGVAYLDVSEYAALTQAGEGRNQVMQRFLLSESKINATLQVTISLSYHSGSTAFICPPLPRSEILAGISGFGFGELGGDEVYQTRPRALSIFDTIVPHGNGGTSPVAYSSNSSVSLPPSGHDPPSLFAPLGRQQVDTVLMPYMSPQDTELLIDAIFNPVPVPTEDNSPRVKPFVIHVPADHMDGVEDGEVDDIQSMFTTTSATTLSESPSGTGTGSNASGPRTPQKGSWWRRRHSHCAASSVR</sequence>
<feature type="compositionally biased region" description="Basic residues" evidence="1">
    <location>
        <begin position="11"/>
        <end position="24"/>
    </location>
</feature>
<evidence type="ECO:0000256" key="1">
    <source>
        <dbReference type="SAM" id="MobiDB-lite"/>
    </source>
</evidence>
<feature type="region of interest" description="Disordered" evidence="1">
    <location>
        <begin position="1"/>
        <end position="50"/>
    </location>
</feature>
<feature type="region of interest" description="Disordered" evidence="1">
    <location>
        <begin position="164"/>
        <end position="223"/>
    </location>
</feature>
<dbReference type="AlphaFoldDB" id="A0A0D7A878"/>
<dbReference type="Pfam" id="PF10358">
    <property type="entry name" value="NT-C2"/>
    <property type="match status" value="1"/>
</dbReference>
<proteinExistence type="predicted"/>
<protein>
    <recommendedName>
        <fullName evidence="2">C2 NT-type domain-containing protein</fullName>
    </recommendedName>
</protein>
<dbReference type="OrthoDB" id="3365224at2759"/>
<dbReference type="PROSITE" id="PS51840">
    <property type="entry name" value="C2_NT"/>
    <property type="match status" value="1"/>
</dbReference>
<keyword evidence="4" id="KW-1185">Reference proteome</keyword>
<dbReference type="InterPro" id="IPR039931">
    <property type="entry name" value="EEIG1/2-like"/>
</dbReference>
<dbReference type="InterPro" id="IPR019448">
    <property type="entry name" value="NT-C2"/>
</dbReference>
<dbReference type="Proteomes" id="UP000054144">
    <property type="component" value="Unassembled WGS sequence"/>
</dbReference>
<gene>
    <name evidence="3" type="ORF">FISHEDRAFT_75039</name>
</gene>
<organism evidence="3 4">
    <name type="scientific">Fistulina hepatica ATCC 64428</name>
    <dbReference type="NCBI Taxonomy" id="1128425"/>
    <lineage>
        <taxon>Eukaryota</taxon>
        <taxon>Fungi</taxon>
        <taxon>Dikarya</taxon>
        <taxon>Basidiomycota</taxon>
        <taxon>Agaricomycotina</taxon>
        <taxon>Agaricomycetes</taxon>
        <taxon>Agaricomycetidae</taxon>
        <taxon>Agaricales</taxon>
        <taxon>Fistulinaceae</taxon>
        <taxon>Fistulina</taxon>
    </lineage>
</organism>
<dbReference type="PANTHER" id="PTHR21456">
    <property type="entry name" value="FAMILY WITH SEQUENCE SIMILARITY 102"/>
    <property type="match status" value="1"/>
</dbReference>
<feature type="compositionally biased region" description="Low complexity" evidence="1">
    <location>
        <begin position="166"/>
        <end position="185"/>
    </location>
</feature>
<feature type="compositionally biased region" description="Polar residues" evidence="1">
    <location>
        <begin position="486"/>
        <end position="512"/>
    </location>
</feature>
<feature type="region of interest" description="Disordered" evidence="1">
    <location>
        <begin position="486"/>
        <end position="529"/>
    </location>
</feature>